<keyword evidence="2" id="KW-1185">Reference proteome</keyword>
<evidence type="ECO:0000313" key="2">
    <source>
        <dbReference type="Proteomes" id="UP000655420"/>
    </source>
</evidence>
<dbReference type="EMBL" id="JAEHHL010000005">
    <property type="protein sequence ID" value="MBK0399357.1"/>
    <property type="molecule type" value="Genomic_DNA"/>
</dbReference>
<dbReference type="SUPFAM" id="SSF48452">
    <property type="entry name" value="TPR-like"/>
    <property type="match status" value="1"/>
</dbReference>
<dbReference type="RefSeq" id="WP_200609569.1">
    <property type="nucleotide sequence ID" value="NZ_JAEHHL010000005.1"/>
</dbReference>
<dbReference type="Pfam" id="PF06041">
    <property type="entry name" value="DUF924"/>
    <property type="match status" value="1"/>
</dbReference>
<protein>
    <submittedName>
        <fullName evidence="1">DUF924 domain-containing protein</fullName>
    </submittedName>
</protein>
<name>A0A8J7SF65_9RHOB</name>
<comment type="caution">
    <text evidence="1">The sequence shown here is derived from an EMBL/GenBank/DDBJ whole genome shotgun (WGS) entry which is preliminary data.</text>
</comment>
<accession>A0A8J7SF65</accession>
<dbReference type="InterPro" id="IPR011990">
    <property type="entry name" value="TPR-like_helical_dom_sf"/>
</dbReference>
<dbReference type="Proteomes" id="UP000655420">
    <property type="component" value="Unassembled WGS sequence"/>
</dbReference>
<reference evidence="1" key="1">
    <citation type="submission" date="2020-12" db="EMBL/GenBank/DDBJ databases">
        <title>Bacterial taxonomy.</title>
        <authorList>
            <person name="Pan X."/>
        </authorList>
    </citation>
    <scope>NUCLEOTIDE SEQUENCE</scope>
    <source>
        <strain evidence="1">M0105</strain>
    </source>
</reference>
<proteinExistence type="predicted"/>
<gene>
    <name evidence="1" type="ORF">H0I76_09160</name>
</gene>
<dbReference type="Gene3D" id="1.20.58.320">
    <property type="entry name" value="TPR-like"/>
    <property type="match status" value="1"/>
</dbReference>
<dbReference type="Gene3D" id="1.25.40.10">
    <property type="entry name" value="Tetratricopeptide repeat domain"/>
    <property type="match status" value="1"/>
</dbReference>
<dbReference type="InterPro" id="IPR010323">
    <property type="entry name" value="DUF924"/>
</dbReference>
<dbReference type="AlphaFoldDB" id="A0A8J7SF65"/>
<evidence type="ECO:0000313" key="1">
    <source>
        <dbReference type="EMBL" id="MBK0399357.1"/>
    </source>
</evidence>
<organism evidence="1 2">
    <name type="scientific">Thermohalobaculum xanthum</name>
    <dbReference type="NCBI Taxonomy" id="2753746"/>
    <lineage>
        <taxon>Bacteria</taxon>
        <taxon>Pseudomonadati</taxon>
        <taxon>Pseudomonadota</taxon>
        <taxon>Alphaproteobacteria</taxon>
        <taxon>Rhodobacterales</taxon>
        <taxon>Paracoccaceae</taxon>
        <taxon>Thermohalobaculum</taxon>
    </lineage>
</organism>
<sequence>MIPDRRAAIADILGYWIDEVGVARWYVADPAIDTEITTRFGALWREARNDPAQAWAATAQGALANLILLDQFPRNMFRGTADAFASDLAARARAKTAIAHGLDRQVPEPERQFFYLPLMHSESLSDQELCVALLVMRMPDTGAENISHAVRHRGVIRRFGRFPSRNAALGRIDSASELAYRAAGGYMS</sequence>